<dbReference type="Gene3D" id="3.30.310.70">
    <property type="entry name" value="TT1751-like domain"/>
    <property type="match status" value="1"/>
</dbReference>
<comment type="caution">
    <text evidence="1">The sequence shown here is derived from an EMBL/GenBank/DDBJ whole genome shotgun (WGS) entry which is preliminary data.</text>
</comment>
<dbReference type="Proteomes" id="UP001271007">
    <property type="component" value="Unassembled WGS sequence"/>
</dbReference>
<evidence type="ECO:0000313" key="2">
    <source>
        <dbReference type="Proteomes" id="UP001271007"/>
    </source>
</evidence>
<accession>A0AAJ0DK75</accession>
<dbReference type="AlphaFoldDB" id="A0AAJ0DK75"/>
<reference evidence="1" key="1">
    <citation type="submission" date="2023-04" db="EMBL/GenBank/DDBJ databases">
        <title>Black Yeasts Isolated from many extreme environments.</title>
        <authorList>
            <person name="Coleine C."/>
            <person name="Stajich J.E."/>
            <person name="Selbmann L."/>
        </authorList>
    </citation>
    <scope>NUCLEOTIDE SEQUENCE</scope>
    <source>
        <strain evidence="1">CCFEE 5312</strain>
    </source>
</reference>
<evidence type="ECO:0000313" key="1">
    <source>
        <dbReference type="EMBL" id="KAK3051485.1"/>
    </source>
</evidence>
<dbReference type="SUPFAM" id="SSF103247">
    <property type="entry name" value="TT1751-like"/>
    <property type="match status" value="1"/>
</dbReference>
<dbReference type="EMBL" id="JAWDJX010000026">
    <property type="protein sequence ID" value="KAK3051485.1"/>
    <property type="molecule type" value="Genomic_DNA"/>
</dbReference>
<proteinExistence type="predicted"/>
<sequence>MALEEYTTLATRSVVHRTIELPIDWLDFVTHLQYRLGRYNETTLSAATNMTDFQAAVDEMRKAEPFSIYASYDHGHLLNLVDGRPAKAMHCVIGNSVFATTMTKHDMRAAQSLPISILIWQRRDSWTTIEFEVVATMIGALSEGNSEAVAAATKIDVLREGVFAKVFEDVKAGRKGGNALW</sequence>
<organism evidence="1 2">
    <name type="scientific">Extremus antarcticus</name>
    <dbReference type="NCBI Taxonomy" id="702011"/>
    <lineage>
        <taxon>Eukaryota</taxon>
        <taxon>Fungi</taxon>
        <taxon>Dikarya</taxon>
        <taxon>Ascomycota</taxon>
        <taxon>Pezizomycotina</taxon>
        <taxon>Dothideomycetes</taxon>
        <taxon>Dothideomycetidae</taxon>
        <taxon>Mycosphaerellales</taxon>
        <taxon>Extremaceae</taxon>
        <taxon>Extremus</taxon>
    </lineage>
</organism>
<gene>
    <name evidence="1" type="ORF">LTR09_007508</name>
</gene>
<dbReference type="InterPro" id="IPR035923">
    <property type="entry name" value="TT1751-like_sf"/>
</dbReference>
<keyword evidence="2" id="KW-1185">Reference proteome</keyword>
<name>A0AAJ0DK75_9PEZI</name>
<protein>
    <submittedName>
        <fullName evidence="1">Uncharacterized protein</fullName>
    </submittedName>
</protein>